<dbReference type="EMBL" id="JAFIRR010000067">
    <property type="protein sequence ID" value="MCO6416757.1"/>
    <property type="molecule type" value="Genomic_DNA"/>
</dbReference>
<name>A0ABT1D4A6_9PROT</name>
<proteinExistence type="predicted"/>
<keyword evidence="1" id="KW-1133">Transmembrane helix</keyword>
<protein>
    <submittedName>
        <fullName evidence="2">Uncharacterized protein</fullName>
    </submittedName>
</protein>
<sequence>MEVTPRRILGAALILLGALVGLLGLAGQAPPGWEQWSYVAAALLAVAGGGLFADPNQGRGDLGLD</sequence>
<comment type="caution">
    <text evidence="2">The sequence shown here is derived from an EMBL/GenBank/DDBJ whole genome shotgun (WGS) entry which is preliminary data.</text>
</comment>
<gene>
    <name evidence="2" type="ORF">JYK14_11390</name>
</gene>
<accession>A0ABT1D4A6</accession>
<feature type="transmembrane region" description="Helical" evidence="1">
    <location>
        <begin position="36"/>
        <end position="53"/>
    </location>
</feature>
<dbReference type="RefSeq" id="WP_252953386.1">
    <property type="nucleotide sequence ID" value="NZ_JAFIRR010000067.1"/>
</dbReference>
<evidence type="ECO:0000256" key="1">
    <source>
        <dbReference type="SAM" id="Phobius"/>
    </source>
</evidence>
<evidence type="ECO:0000313" key="3">
    <source>
        <dbReference type="Proteomes" id="UP001523392"/>
    </source>
</evidence>
<evidence type="ECO:0000313" key="2">
    <source>
        <dbReference type="EMBL" id="MCO6416757.1"/>
    </source>
</evidence>
<reference evidence="2 3" key="1">
    <citation type="submission" date="2021-12" db="EMBL/GenBank/DDBJ databases">
        <title>Siccirubricoccus leaddurans sp. nov., a high concentration Zn2+ tolerance bacterium.</title>
        <authorList>
            <person name="Cao Y."/>
        </authorList>
    </citation>
    <scope>NUCLEOTIDE SEQUENCE [LARGE SCALE GENOMIC DNA]</scope>
    <source>
        <strain evidence="2 3">KC 17139</strain>
    </source>
</reference>
<keyword evidence="3" id="KW-1185">Reference proteome</keyword>
<dbReference type="Proteomes" id="UP001523392">
    <property type="component" value="Unassembled WGS sequence"/>
</dbReference>
<keyword evidence="1" id="KW-0472">Membrane</keyword>
<keyword evidence="1" id="KW-0812">Transmembrane</keyword>
<organism evidence="2 3">
    <name type="scientific">Siccirubricoccus soli</name>
    <dbReference type="NCBI Taxonomy" id="2899147"/>
    <lineage>
        <taxon>Bacteria</taxon>
        <taxon>Pseudomonadati</taxon>
        <taxon>Pseudomonadota</taxon>
        <taxon>Alphaproteobacteria</taxon>
        <taxon>Acetobacterales</taxon>
        <taxon>Roseomonadaceae</taxon>
        <taxon>Siccirubricoccus</taxon>
    </lineage>
</organism>